<gene>
    <name evidence="2" type="ORF">SAMN06296008_109111</name>
</gene>
<feature type="domain" description="DUF5615" evidence="1">
    <location>
        <begin position="1"/>
        <end position="58"/>
    </location>
</feature>
<dbReference type="Proteomes" id="UP000192708">
    <property type="component" value="Unassembled WGS sequence"/>
</dbReference>
<evidence type="ECO:0000313" key="3">
    <source>
        <dbReference type="Proteomes" id="UP000192708"/>
    </source>
</evidence>
<evidence type="ECO:0000259" key="1">
    <source>
        <dbReference type="Pfam" id="PF18480"/>
    </source>
</evidence>
<protein>
    <recommendedName>
        <fullName evidence="1">DUF5615 domain-containing protein</fullName>
    </recommendedName>
</protein>
<dbReference type="OrthoDB" id="8778352at2"/>
<evidence type="ECO:0000313" key="2">
    <source>
        <dbReference type="EMBL" id="SMC62335.1"/>
    </source>
</evidence>
<sequence>MKFLIDECLTADLVKVCNYFGPEASTISALGLVGQKDWEIAKFAADNDWVVVTHNSKDLRGKNYKGGYLLHEKIHPGMISLVAFNNRQLTHINMNEIMQKSLFITALEYIKTHEQYDLLNHVLEVDFDGFEVNIRLYEAPPF</sequence>
<dbReference type="InterPro" id="IPR041049">
    <property type="entry name" value="DUF5615"/>
</dbReference>
<accession>A0A1W2ANR5</accession>
<dbReference type="Pfam" id="PF18480">
    <property type="entry name" value="DUF5615"/>
    <property type="match status" value="1"/>
</dbReference>
<dbReference type="EMBL" id="FWXJ01000009">
    <property type="protein sequence ID" value="SMC62335.1"/>
    <property type="molecule type" value="Genomic_DNA"/>
</dbReference>
<dbReference type="AlphaFoldDB" id="A0A1W2ANR5"/>
<dbReference type="RefSeq" id="WP_084283895.1">
    <property type="nucleotide sequence ID" value="NZ_FWXJ01000009.1"/>
</dbReference>
<keyword evidence="3" id="KW-1185">Reference proteome</keyword>
<proteinExistence type="predicted"/>
<name>A0A1W2ANR5_9BURK</name>
<reference evidence="2 3" key="1">
    <citation type="submission" date="2017-04" db="EMBL/GenBank/DDBJ databases">
        <authorList>
            <person name="Afonso C.L."/>
            <person name="Miller P.J."/>
            <person name="Scott M.A."/>
            <person name="Spackman E."/>
            <person name="Goraichik I."/>
            <person name="Dimitrov K.M."/>
            <person name="Suarez D.L."/>
            <person name="Swayne D.E."/>
        </authorList>
    </citation>
    <scope>NUCLEOTIDE SEQUENCE [LARGE SCALE GENOMIC DNA]</scope>
    <source>
        <strain evidence="2 3">VK13</strain>
    </source>
</reference>
<organism evidence="2 3">
    <name type="scientific">Polynucleobacter kasalickyi</name>
    <dbReference type="NCBI Taxonomy" id="1938817"/>
    <lineage>
        <taxon>Bacteria</taxon>
        <taxon>Pseudomonadati</taxon>
        <taxon>Pseudomonadota</taxon>
        <taxon>Betaproteobacteria</taxon>
        <taxon>Burkholderiales</taxon>
        <taxon>Burkholderiaceae</taxon>
        <taxon>Polynucleobacter</taxon>
    </lineage>
</organism>